<keyword evidence="1" id="KW-0472">Membrane</keyword>
<feature type="transmembrane region" description="Helical" evidence="1">
    <location>
        <begin position="84"/>
        <end position="106"/>
    </location>
</feature>
<evidence type="ECO:0008006" key="4">
    <source>
        <dbReference type="Google" id="ProtNLM"/>
    </source>
</evidence>
<accession>A0A9Q4C7X0</accession>
<name>A0A9Q4C7X0_9EURY</name>
<dbReference type="EMBL" id="RKLV01000013">
    <property type="protein sequence ID" value="MCX2819901.1"/>
    <property type="molecule type" value="Genomic_DNA"/>
</dbReference>
<evidence type="ECO:0000313" key="3">
    <source>
        <dbReference type="Proteomes" id="UP001149411"/>
    </source>
</evidence>
<keyword evidence="3" id="KW-1185">Reference proteome</keyword>
<dbReference type="RefSeq" id="WP_266088576.1">
    <property type="nucleotide sequence ID" value="NZ_RKLV01000013.1"/>
</dbReference>
<dbReference type="AlphaFoldDB" id="A0A9Q4C7X0"/>
<comment type="caution">
    <text evidence="2">The sequence shown here is derived from an EMBL/GenBank/DDBJ whole genome shotgun (WGS) entry which is preliminary data.</text>
</comment>
<sequence>MTGLVSRLFAKLLEFYGCQRIDKQQKRKFNNLSDSEGPYEIWKGSSRYILGNIFVNSERFEAGEKEAVFLHEMGHMRDKSGLKLSLMVLAGVGVGFAVYMITYFLLLLSGYAWGFERMVYVLEHTYFVRGLFIICALVGVDLIFRRFYPGFEYRADEYAVENGYSDELISALNTEVDTRGNRILVWIGGRYYPTLDSRIDRIKKDPPL</sequence>
<gene>
    <name evidence="2" type="ORF">EGH25_11120</name>
</gene>
<organism evidence="2 3">
    <name type="scientific">Halorutilus salinus</name>
    <dbReference type="NCBI Taxonomy" id="2487751"/>
    <lineage>
        <taxon>Archaea</taxon>
        <taxon>Methanobacteriati</taxon>
        <taxon>Methanobacteriota</taxon>
        <taxon>Stenosarchaea group</taxon>
        <taxon>Halobacteria</taxon>
        <taxon>Halorutilales</taxon>
        <taxon>Halorutilaceae</taxon>
        <taxon>Halorutilus</taxon>
    </lineage>
</organism>
<proteinExistence type="predicted"/>
<keyword evidence="1" id="KW-1133">Transmembrane helix</keyword>
<evidence type="ECO:0000313" key="2">
    <source>
        <dbReference type="EMBL" id="MCX2819901.1"/>
    </source>
</evidence>
<feature type="transmembrane region" description="Helical" evidence="1">
    <location>
        <begin position="126"/>
        <end position="144"/>
    </location>
</feature>
<keyword evidence="1" id="KW-0812">Transmembrane</keyword>
<evidence type="ECO:0000256" key="1">
    <source>
        <dbReference type="SAM" id="Phobius"/>
    </source>
</evidence>
<reference evidence="2" key="1">
    <citation type="submission" date="2022-09" db="EMBL/GenBank/DDBJ databases">
        <title>Haloadaptaus new haloarchaeum isolated from saline soil.</title>
        <authorList>
            <person name="Duran-Viseras A."/>
            <person name="Sanchez-Porro C."/>
            <person name="Ventosa A."/>
        </authorList>
    </citation>
    <scope>NUCLEOTIDE SEQUENCE</scope>
    <source>
        <strain evidence="2">F3-133</strain>
    </source>
</reference>
<dbReference type="Proteomes" id="UP001149411">
    <property type="component" value="Unassembled WGS sequence"/>
</dbReference>
<protein>
    <recommendedName>
        <fullName evidence="4">Peptidase M48 domain-containing protein</fullName>
    </recommendedName>
</protein>